<dbReference type="PANTHER" id="PTHR20843">
    <property type="entry name" value="STERILE ALPHA MOTIF DOMAIN CONTAINING PROTEIN 10"/>
    <property type="match status" value="1"/>
</dbReference>
<evidence type="ECO:0000256" key="1">
    <source>
        <dbReference type="SAM" id="MobiDB-lite"/>
    </source>
</evidence>
<dbReference type="PANTHER" id="PTHR20843:SF2">
    <property type="entry name" value="STERILE ALPHA MOTIF DOMAIN-CONTAINING PROTEIN 12"/>
    <property type="match status" value="1"/>
</dbReference>
<dbReference type="InterPro" id="IPR039144">
    <property type="entry name" value="Aveugle-like_SAM_dom"/>
</dbReference>
<dbReference type="InterPro" id="IPR052268">
    <property type="entry name" value="SAM_domain-containing_protein"/>
</dbReference>
<feature type="compositionally biased region" description="Polar residues" evidence="1">
    <location>
        <begin position="47"/>
        <end position="56"/>
    </location>
</feature>
<organism evidence="3 4">
    <name type="scientific">Albula goreensis</name>
    <dbReference type="NCBI Taxonomy" id="1534307"/>
    <lineage>
        <taxon>Eukaryota</taxon>
        <taxon>Metazoa</taxon>
        <taxon>Chordata</taxon>
        <taxon>Craniata</taxon>
        <taxon>Vertebrata</taxon>
        <taxon>Euteleostomi</taxon>
        <taxon>Actinopterygii</taxon>
        <taxon>Neopterygii</taxon>
        <taxon>Teleostei</taxon>
        <taxon>Albuliformes</taxon>
        <taxon>Albulidae</taxon>
        <taxon>Albula</taxon>
    </lineage>
</organism>
<gene>
    <name evidence="3" type="ORF">AGOR_G00035810</name>
</gene>
<dbReference type="SMART" id="SM00454">
    <property type="entry name" value="SAM"/>
    <property type="match status" value="1"/>
</dbReference>
<dbReference type="Pfam" id="PF07647">
    <property type="entry name" value="SAM_2"/>
    <property type="match status" value="1"/>
</dbReference>
<dbReference type="PROSITE" id="PS50105">
    <property type="entry name" value="SAM_DOMAIN"/>
    <property type="match status" value="1"/>
</dbReference>
<dbReference type="GO" id="GO:0007169">
    <property type="term" value="P:cell surface receptor protein tyrosine kinase signaling pathway"/>
    <property type="evidence" value="ECO:0007669"/>
    <property type="project" value="TreeGrafter"/>
</dbReference>
<dbReference type="OrthoDB" id="434324at2759"/>
<dbReference type="SUPFAM" id="SSF47769">
    <property type="entry name" value="SAM/Pointed domain"/>
    <property type="match status" value="1"/>
</dbReference>
<dbReference type="InterPro" id="IPR013761">
    <property type="entry name" value="SAM/pointed_sf"/>
</dbReference>
<evidence type="ECO:0000259" key="2">
    <source>
        <dbReference type="PROSITE" id="PS50105"/>
    </source>
</evidence>
<name>A0A8T3E0P2_9TELE</name>
<feature type="domain" description="SAM" evidence="2">
    <location>
        <begin position="71"/>
        <end position="137"/>
    </location>
</feature>
<dbReference type="Proteomes" id="UP000829720">
    <property type="component" value="Unassembled WGS sequence"/>
</dbReference>
<dbReference type="Gene3D" id="1.10.150.50">
    <property type="entry name" value="Transcription Factor, Ets-1"/>
    <property type="match status" value="1"/>
</dbReference>
<sequence length="155" mass="18031">MMAVEAVHCNFSQNGTDHQVCPEEVTSNLEEELVDQGPGRDYHSPDFQDQTGSAEVSQPRHVKLTKPVALWTQQDVCKWLRKHCPLRYHTYSDSFKQHDITGRALMRLTDRKLERMGIEQETQRQHVLQQVLQLRVREEVRNLQLLTQASLENSP</sequence>
<evidence type="ECO:0000313" key="4">
    <source>
        <dbReference type="Proteomes" id="UP000829720"/>
    </source>
</evidence>
<keyword evidence="4" id="KW-1185">Reference proteome</keyword>
<dbReference type="InterPro" id="IPR001660">
    <property type="entry name" value="SAM"/>
</dbReference>
<comment type="caution">
    <text evidence="3">The sequence shown here is derived from an EMBL/GenBank/DDBJ whole genome shotgun (WGS) entry which is preliminary data.</text>
</comment>
<protein>
    <recommendedName>
        <fullName evidence="2">SAM domain-containing protein</fullName>
    </recommendedName>
</protein>
<reference evidence="3" key="1">
    <citation type="submission" date="2021-01" db="EMBL/GenBank/DDBJ databases">
        <authorList>
            <person name="Zahm M."/>
            <person name="Roques C."/>
            <person name="Cabau C."/>
            <person name="Klopp C."/>
            <person name="Donnadieu C."/>
            <person name="Jouanno E."/>
            <person name="Lampietro C."/>
            <person name="Louis A."/>
            <person name="Herpin A."/>
            <person name="Echchiki A."/>
            <person name="Berthelot C."/>
            <person name="Parey E."/>
            <person name="Roest-Crollius H."/>
            <person name="Braasch I."/>
            <person name="Postlethwait J."/>
            <person name="Bobe J."/>
            <person name="Montfort J."/>
            <person name="Bouchez O."/>
            <person name="Begum T."/>
            <person name="Mejri S."/>
            <person name="Adams A."/>
            <person name="Chen W.-J."/>
            <person name="Guiguen Y."/>
        </authorList>
    </citation>
    <scope>NUCLEOTIDE SEQUENCE</scope>
    <source>
        <tissue evidence="3">Blood</tissue>
    </source>
</reference>
<proteinExistence type="predicted"/>
<dbReference type="CDD" id="cd09510">
    <property type="entry name" value="SAM_aveugle-like"/>
    <property type="match status" value="1"/>
</dbReference>
<dbReference type="AlphaFoldDB" id="A0A8T3E0P2"/>
<evidence type="ECO:0000313" key="3">
    <source>
        <dbReference type="EMBL" id="KAI1901574.1"/>
    </source>
</evidence>
<dbReference type="GO" id="GO:0009898">
    <property type="term" value="C:cytoplasmic side of plasma membrane"/>
    <property type="evidence" value="ECO:0007669"/>
    <property type="project" value="TreeGrafter"/>
</dbReference>
<dbReference type="EMBL" id="JAERUA010000003">
    <property type="protein sequence ID" value="KAI1901574.1"/>
    <property type="molecule type" value="Genomic_DNA"/>
</dbReference>
<feature type="region of interest" description="Disordered" evidence="1">
    <location>
        <begin position="27"/>
        <end position="57"/>
    </location>
</feature>
<accession>A0A8T3E0P2</accession>